<dbReference type="InterPro" id="IPR051321">
    <property type="entry name" value="PHA/PHB_synthase"/>
</dbReference>
<dbReference type="EMBL" id="SACN01000001">
    <property type="protein sequence ID" value="RVT92733.1"/>
    <property type="molecule type" value="Genomic_DNA"/>
</dbReference>
<sequence>MLYQFYQGLSDIMEPMRMVASAGLATRPALGNWAEAPLARSWFAALDMAANTRLTHNRPSYKIDSVLSGNREVPVREEVVHSTPFGNLVRFVKGGDVMTEQPKVLIIAALSGHFATLLRNTVSTMLRDHDVYITDWKNARDIPLSAGQFGFDEYLDHVIMFMEELGPGAHMLAVCQPCVQALAATALMAEDKHPCTPRSLTLMGGPVDVRVNPTTVNDLATSKPLDWFADNLITHVPWRYAGAGRRVYPGFLQLTAFMSMNLGRHGDKLRALYQHLADGEEEQAEVIRDFYDEYFAVLDMAAEYYLETVDRVFQRVLLAKGELEYRGRRVDCSKIRRTALLTVEGERDDICSVGQTAAAHDLCSSLRPHMKRHYLQPGVGHYGVFSGKKWDNQIYPQVRAFILGAA</sequence>
<dbReference type="InterPro" id="IPR029058">
    <property type="entry name" value="AB_hydrolase_fold"/>
</dbReference>
<dbReference type="Gene3D" id="3.40.50.1820">
    <property type="entry name" value="alpha/beta hydrolase"/>
    <property type="match status" value="1"/>
</dbReference>
<protein>
    <submittedName>
        <fullName evidence="2">Polyhydroxyalkanoate depolymerase</fullName>
    </submittedName>
</protein>
<evidence type="ECO:0000313" key="2">
    <source>
        <dbReference type="EMBL" id="RVT92733.1"/>
    </source>
</evidence>
<proteinExistence type="predicted"/>
<dbReference type="AlphaFoldDB" id="A0A437M582"/>
<dbReference type="PIRSF" id="PIRSF020818">
    <property type="entry name" value="PHB_depoly_PhaZ"/>
    <property type="match status" value="1"/>
</dbReference>
<organism evidence="2 3">
    <name type="scientific">Sphingomonas crocodyli</name>
    <dbReference type="NCBI Taxonomy" id="1979270"/>
    <lineage>
        <taxon>Bacteria</taxon>
        <taxon>Pseudomonadati</taxon>
        <taxon>Pseudomonadota</taxon>
        <taxon>Alphaproteobacteria</taxon>
        <taxon>Sphingomonadales</taxon>
        <taxon>Sphingomonadaceae</taxon>
        <taxon>Sphingomonas</taxon>
    </lineage>
</organism>
<dbReference type="NCBIfam" id="TIGR01849">
    <property type="entry name" value="PHB_depoly_PhaZ"/>
    <property type="match status" value="1"/>
</dbReference>
<keyword evidence="3" id="KW-1185">Reference proteome</keyword>
<dbReference type="SUPFAM" id="SSF53474">
    <property type="entry name" value="alpha/beta-Hydrolases"/>
    <property type="match status" value="1"/>
</dbReference>
<dbReference type="InterPro" id="IPR009656">
    <property type="entry name" value="PHB_depo_C"/>
</dbReference>
<dbReference type="RefSeq" id="WP_127740633.1">
    <property type="nucleotide sequence ID" value="NZ_SACN01000001.1"/>
</dbReference>
<comment type="caution">
    <text evidence="2">The sequence shown here is derived from an EMBL/GenBank/DDBJ whole genome shotgun (WGS) entry which is preliminary data.</text>
</comment>
<dbReference type="Pfam" id="PF06850">
    <property type="entry name" value="PHB_depo_C"/>
    <property type="match status" value="1"/>
</dbReference>
<dbReference type="Proteomes" id="UP000282971">
    <property type="component" value="Unassembled WGS sequence"/>
</dbReference>
<reference evidence="2 3" key="1">
    <citation type="submission" date="2019-01" db="EMBL/GenBank/DDBJ databases">
        <authorList>
            <person name="Chen W.-M."/>
        </authorList>
    </citation>
    <scope>NUCLEOTIDE SEQUENCE [LARGE SCALE GENOMIC DNA]</scope>
    <source>
        <strain evidence="2 3">CCP-7</strain>
    </source>
</reference>
<accession>A0A437M582</accession>
<name>A0A437M582_9SPHN</name>
<dbReference type="PANTHER" id="PTHR36837">
    <property type="entry name" value="POLY(3-HYDROXYALKANOATE) POLYMERASE SUBUNIT PHAC"/>
    <property type="match status" value="1"/>
</dbReference>
<dbReference type="OrthoDB" id="9774318at2"/>
<dbReference type="PANTHER" id="PTHR36837:SF4">
    <property type="entry name" value="BLR0908 PROTEIN"/>
    <property type="match status" value="1"/>
</dbReference>
<feature type="domain" description="PHB de-polymerase C-terminal" evidence="1">
    <location>
        <begin position="204"/>
        <end position="402"/>
    </location>
</feature>
<dbReference type="InterPro" id="IPR010915">
    <property type="entry name" value="PHB_depoly_PhaZ"/>
</dbReference>
<gene>
    <name evidence="2" type="primary">phaZ</name>
    <name evidence="2" type="ORF">EOD43_02080</name>
</gene>
<evidence type="ECO:0000313" key="3">
    <source>
        <dbReference type="Proteomes" id="UP000282971"/>
    </source>
</evidence>
<evidence type="ECO:0000259" key="1">
    <source>
        <dbReference type="Pfam" id="PF06850"/>
    </source>
</evidence>